<proteinExistence type="predicted"/>
<protein>
    <submittedName>
        <fullName evidence="4">Lipoprotein NlpD</fullName>
    </submittedName>
</protein>
<accession>A0ABU1MQQ3</accession>
<dbReference type="CDD" id="cd00118">
    <property type="entry name" value="LysM"/>
    <property type="match status" value="1"/>
</dbReference>
<evidence type="ECO:0000256" key="1">
    <source>
        <dbReference type="SAM" id="MobiDB-lite"/>
    </source>
</evidence>
<dbReference type="Pfam" id="PF01476">
    <property type="entry name" value="LysM"/>
    <property type="match status" value="1"/>
</dbReference>
<dbReference type="SMART" id="SM00257">
    <property type="entry name" value="LysM"/>
    <property type="match status" value="1"/>
</dbReference>
<dbReference type="Proteomes" id="UP001184150">
    <property type="component" value="Unassembled WGS sequence"/>
</dbReference>
<comment type="caution">
    <text evidence="4">The sequence shown here is derived from an EMBL/GenBank/DDBJ whole genome shotgun (WGS) entry which is preliminary data.</text>
</comment>
<dbReference type="EMBL" id="JAVDRD010000011">
    <property type="protein sequence ID" value="MDR6512666.1"/>
    <property type="molecule type" value="Genomic_DNA"/>
</dbReference>
<feature type="domain" description="LysM" evidence="3">
    <location>
        <begin position="42"/>
        <end position="86"/>
    </location>
</feature>
<gene>
    <name evidence="4" type="ORF">J2792_003551</name>
</gene>
<dbReference type="PANTHER" id="PTHR21666">
    <property type="entry name" value="PEPTIDASE-RELATED"/>
    <property type="match status" value="1"/>
</dbReference>
<dbReference type="PROSITE" id="PS51782">
    <property type="entry name" value="LYSM"/>
    <property type="match status" value="1"/>
</dbReference>
<reference evidence="4 5" key="1">
    <citation type="submission" date="2023-07" db="EMBL/GenBank/DDBJ databases">
        <title>Sorghum-associated microbial communities from plants grown in Nebraska, USA.</title>
        <authorList>
            <person name="Schachtman D."/>
        </authorList>
    </citation>
    <scope>NUCLEOTIDE SEQUENCE [LARGE SCALE GENOMIC DNA]</scope>
    <source>
        <strain evidence="4 5">DS1027</strain>
    </source>
</reference>
<dbReference type="Gene3D" id="3.10.350.10">
    <property type="entry name" value="LysM domain"/>
    <property type="match status" value="1"/>
</dbReference>
<evidence type="ECO:0000259" key="3">
    <source>
        <dbReference type="PROSITE" id="PS51782"/>
    </source>
</evidence>
<feature type="compositionally biased region" description="Pro residues" evidence="1">
    <location>
        <begin position="105"/>
        <end position="126"/>
    </location>
</feature>
<feature type="chain" id="PRO_5046314362" evidence="2">
    <location>
        <begin position="23"/>
        <end position="267"/>
    </location>
</feature>
<keyword evidence="4" id="KW-0449">Lipoprotein</keyword>
<name>A0ABU1MQQ3_9SPHN</name>
<dbReference type="InterPro" id="IPR018392">
    <property type="entry name" value="LysM"/>
</dbReference>
<dbReference type="Pfam" id="PF01551">
    <property type="entry name" value="Peptidase_M23"/>
    <property type="match status" value="1"/>
</dbReference>
<dbReference type="InterPro" id="IPR016047">
    <property type="entry name" value="M23ase_b-sheet_dom"/>
</dbReference>
<dbReference type="RefSeq" id="WP_054132077.1">
    <property type="nucleotide sequence ID" value="NZ_JAVDRD010000011.1"/>
</dbReference>
<evidence type="ECO:0000313" key="5">
    <source>
        <dbReference type="Proteomes" id="UP001184150"/>
    </source>
</evidence>
<feature type="signal peptide" evidence="2">
    <location>
        <begin position="1"/>
        <end position="22"/>
    </location>
</feature>
<dbReference type="Gene3D" id="2.70.70.10">
    <property type="entry name" value="Glucose Permease (Domain IIA)"/>
    <property type="match status" value="1"/>
</dbReference>
<feature type="region of interest" description="Disordered" evidence="1">
    <location>
        <begin position="86"/>
        <end position="146"/>
    </location>
</feature>
<keyword evidence="2" id="KW-0732">Signal</keyword>
<dbReference type="CDD" id="cd12797">
    <property type="entry name" value="M23_peptidase"/>
    <property type="match status" value="1"/>
</dbReference>
<evidence type="ECO:0000313" key="4">
    <source>
        <dbReference type="EMBL" id="MDR6512666.1"/>
    </source>
</evidence>
<dbReference type="InterPro" id="IPR036779">
    <property type="entry name" value="LysM_dom_sf"/>
</dbReference>
<keyword evidence="5" id="KW-1185">Reference proteome</keyword>
<evidence type="ECO:0000256" key="2">
    <source>
        <dbReference type="SAM" id="SignalP"/>
    </source>
</evidence>
<organism evidence="4 5">
    <name type="scientific">Novosphingobium capsulatum</name>
    <dbReference type="NCBI Taxonomy" id="13688"/>
    <lineage>
        <taxon>Bacteria</taxon>
        <taxon>Pseudomonadati</taxon>
        <taxon>Pseudomonadota</taxon>
        <taxon>Alphaproteobacteria</taxon>
        <taxon>Sphingomonadales</taxon>
        <taxon>Sphingomonadaceae</taxon>
        <taxon>Novosphingobium</taxon>
    </lineage>
</organism>
<dbReference type="InterPro" id="IPR050570">
    <property type="entry name" value="Cell_wall_metabolism_enzyme"/>
</dbReference>
<dbReference type="InterPro" id="IPR011055">
    <property type="entry name" value="Dup_hybrid_motif"/>
</dbReference>
<dbReference type="PANTHER" id="PTHR21666:SF270">
    <property type="entry name" value="MUREIN HYDROLASE ACTIVATOR ENVC"/>
    <property type="match status" value="1"/>
</dbReference>
<dbReference type="SUPFAM" id="SSF51261">
    <property type="entry name" value="Duplicated hybrid motif"/>
    <property type="match status" value="1"/>
</dbReference>
<sequence length="267" mass="28337">MGRMQRRGLGFLLALLPSASLAAPPAPPAPPPPPYESPIIAWTYVVQPGDTFAAIARRMGVSMAALAAENRVPLPYLITQGQVLRRPSPAGDAVPPSSTHASRPAPVPRPAPRPAPVARPAPPLRPAPETAPAHQRETGAPRLSWPTSGTIVARFGVRQAQGRANNGIDLAAFTGMSVHAAAAGRVLFAGTEPQRFGQLIVIDHGGGWVTAYAYLGRVDVVEGQRVTARQPIARIGRSGEAQKPTLHFELRRDNVPRDPAPYLPVRL</sequence>